<proteinExistence type="predicted"/>
<evidence type="ECO:0000313" key="2">
    <source>
        <dbReference type="Proteomes" id="UP001140234"/>
    </source>
</evidence>
<dbReference type="EMBL" id="JANBUJ010000089">
    <property type="protein sequence ID" value="KAJ2774549.1"/>
    <property type="molecule type" value="Genomic_DNA"/>
</dbReference>
<comment type="caution">
    <text evidence="1">The sequence shown here is derived from an EMBL/GenBank/DDBJ whole genome shotgun (WGS) entry which is preliminary data.</text>
</comment>
<keyword evidence="2" id="KW-1185">Reference proteome</keyword>
<evidence type="ECO:0000313" key="1">
    <source>
        <dbReference type="EMBL" id="KAJ2774549.1"/>
    </source>
</evidence>
<name>A0ACC1K7F4_9FUNG</name>
<reference evidence="1" key="1">
    <citation type="submission" date="2022-07" db="EMBL/GenBank/DDBJ databases">
        <title>Phylogenomic reconstructions and comparative analyses of Kickxellomycotina fungi.</title>
        <authorList>
            <person name="Reynolds N.K."/>
            <person name="Stajich J.E."/>
            <person name="Barry K."/>
            <person name="Grigoriev I.V."/>
            <person name="Crous P."/>
            <person name="Smith M.E."/>
        </authorList>
    </citation>
    <scope>NUCLEOTIDE SEQUENCE</scope>
    <source>
        <strain evidence="1">CBS 109366</strain>
    </source>
</reference>
<sequence length="70" mass="7894">MIDAQDKKEEAAELAAQRARVSPTLPAYDSLLFHQLVLDNSPDPRRSQRLVDRLVVLRPAENPTIVKSRS</sequence>
<feature type="non-terminal residue" evidence="1">
    <location>
        <position position="70"/>
    </location>
</feature>
<organism evidence="1 2">
    <name type="scientific">Coemansia nantahalensis</name>
    <dbReference type="NCBI Taxonomy" id="2789366"/>
    <lineage>
        <taxon>Eukaryota</taxon>
        <taxon>Fungi</taxon>
        <taxon>Fungi incertae sedis</taxon>
        <taxon>Zoopagomycota</taxon>
        <taxon>Kickxellomycotina</taxon>
        <taxon>Kickxellomycetes</taxon>
        <taxon>Kickxellales</taxon>
        <taxon>Kickxellaceae</taxon>
        <taxon>Coemansia</taxon>
    </lineage>
</organism>
<accession>A0ACC1K7F4</accession>
<gene>
    <name evidence="1" type="ORF">IWQ57_000770</name>
</gene>
<dbReference type="Proteomes" id="UP001140234">
    <property type="component" value="Unassembled WGS sequence"/>
</dbReference>
<protein>
    <submittedName>
        <fullName evidence="1">Uncharacterized protein</fullName>
    </submittedName>
</protein>